<dbReference type="SUPFAM" id="SSF69318">
    <property type="entry name" value="Integrin alpha N-terminal domain"/>
    <property type="match status" value="1"/>
</dbReference>
<dbReference type="Pfam" id="PF17963">
    <property type="entry name" value="Big_9"/>
    <property type="match status" value="1"/>
</dbReference>
<name>A0A7T4DRM4_AERJA</name>
<dbReference type="InterPro" id="IPR013517">
    <property type="entry name" value="FG-GAP"/>
</dbReference>
<dbReference type="RefSeq" id="WP_082035511.1">
    <property type="nucleotide sequence ID" value="NZ_CAWMFX010000049.1"/>
</dbReference>
<protein>
    <submittedName>
        <fullName evidence="3">VCBS repeat-containing protein</fullName>
    </submittedName>
</protein>
<gene>
    <name evidence="3" type="ORF">I6H43_10405</name>
</gene>
<keyword evidence="1 2" id="KW-0732">Signal</keyword>
<sequence>MNKIKLLGLLTCLPHIGIAQPLLAPIPNEAPHIWDKENQYTVANNQPSSTGDILLNVYDVEKDPVFIKSYSPQTRTGHGQIEHRGDGIFLYTPDSSGYVGSDSFTVEISDGINSVTSTVTLDVVSGNSMTVPTQFNLVDRLPLGKAMRTAVASTDVDGDGIKDLVVSRADRTGELKWYRFDNNEQTWQEAGLLLNTGNINHTAVRFHDINQDGIDDLLTLNFDNNKQGVHVYYGARNSGTNHLEYLEKPIRVVDLSGNPFIPENISAGHPNFSLVDYDQNGSIDFIINNNQVYTDQLVYLNSAARGQLPILSGENKAVLYNSSGYHSSTYYFDSQDIATGRITGCNWCKIDYSKDGYKSAIPLIDENGQNLDLHKMTNGPVFESLDINGDGIYDLVLGGASNTELLISYGKALDIDAAITTIRNELANAEPDFVNVINPLSNQFALHGKISSQHERDRLYQAITELVASTPDLAMDKPQRYNFASYSTQLAIILDHLKPKTRASRASITGLFKIGGVKKDIFVKYGLLVGDNQKASQGQLVAMLEFFDNHPMGLMFPDTLVSLDRFFNSGNDAFVHRYTSSKNTFGMSITRHLREWRADLQKPIVAQLGTGADYGNYFTFVLAHEVTHSLNQYISRPEYNQGRYDYVRRWDQMLKLAADCSPDIKDCNNLSFMRGGIEAFMGARQETLATQANQHWANSEARIVGAIDRWHRNGETGVFNMTANITEVLTFLDFLSVGKNKIPMFHTSYNKENDKVDFGVEYALLTRNEQGYIDSVRMTKSGNYYKFVVNELGVVTEIVDTSLPEHDFIFPDGLGQYRDGTRVLFDGLGVYQCFGPWAAHCNNQAYAPGVAVDPNWINQQWRQAD</sequence>
<dbReference type="InterPro" id="IPR028994">
    <property type="entry name" value="Integrin_alpha_N"/>
</dbReference>
<dbReference type="EMBL" id="CP066092">
    <property type="protein sequence ID" value="QQB21891.1"/>
    <property type="molecule type" value="Genomic_DNA"/>
</dbReference>
<feature type="signal peptide" evidence="2">
    <location>
        <begin position="1"/>
        <end position="24"/>
    </location>
</feature>
<proteinExistence type="predicted"/>
<dbReference type="Proteomes" id="UP000595481">
    <property type="component" value="Chromosome"/>
</dbReference>
<feature type="chain" id="PRO_5046099530" evidence="2">
    <location>
        <begin position="25"/>
        <end position="865"/>
    </location>
</feature>
<evidence type="ECO:0000313" key="3">
    <source>
        <dbReference type="EMBL" id="QQB21891.1"/>
    </source>
</evidence>
<evidence type="ECO:0000313" key="4">
    <source>
        <dbReference type="Proteomes" id="UP000595481"/>
    </source>
</evidence>
<evidence type="ECO:0000256" key="1">
    <source>
        <dbReference type="ARBA" id="ARBA00022729"/>
    </source>
</evidence>
<evidence type="ECO:0000256" key="2">
    <source>
        <dbReference type="SAM" id="SignalP"/>
    </source>
</evidence>
<keyword evidence="4" id="KW-1185">Reference proteome</keyword>
<organism evidence="3 4">
    <name type="scientific">Aeromonas jandaei</name>
    <dbReference type="NCBI Taxonomy" id="650"/>
    <lineage>
        <taxon>Bacteria</taxon>
        <taxon>Pseudomonadati</taxon>
        <taxon>Pseudomonadota</taxon>
        <taxon>Gammaproteobacteria</taxon>
        <taxon>Aeromonadales</taxon>
        <taxon>Aeromonadaceae</taxon>
        <taxon>Aeromonas</taxon>
    </lineage>
</organism>
<reference evidence="3 4" key="1">
    <citation type="submission" date="2020-12" db="EMBL/GenBank/DDBJ databases">
        <title>FDA dAtabase for Regulatory Grade micrObial Sequences (FDA-ARGOS): Supporting development and validation of Infectious Disease Dx tests.</title>
        <authorList>
            <person name="Sproer C."/>
            <person name="Gronow S."/>
            <person name="Severitt S."/>
            <person name="Schroder I."/>
            <person name="Tallon L."/>
            <person name="Sadzewicz L."/>
            <person name="Zhao X."/>
            <person name="Boylan J."/>
            <person name="Ott S."/>
            <person name="Bowen H."/>
            <person name="Vavikolanu K."/>
            <person name="Mehta A."/>
            <person name="Aluvathingal J."/>
            <person name="Nadendla S."/>
            <person name="Lowell S."/>
            <person name="Myers T."/>
            <person name="Yan Y."/>
            <person name="Sichtig H."/>
        </authorList>
    </citation>
    <scope>NUCLEOTIDE SEQUENCE [LARGE SCALE GENOMIC DNA]</scope>
    <source>
        <strain evidence="3 4">FDAARGOS_986</strain>
    </source>
</reference>
<dbReference type="Gene3D" id="2.130.10.130">
    <property type="entry name" value="Integrin alpha, N-terminal"/>
    <property type="match status" value="1"/>
</dbReference>
<dbReference type="Pfam" id="PF13517">
    <property type="entry name" value="FG-GAP_3"/>
    <property type="match status" value="1"/>
</dbReference>
<dbReference type="GeneID" id="69551694"/>
<accession>A0A7T4DRM4</accession>